<comment type="caution">
    <text evidence="3">The sequence shown here is derived from an EMBL/GenBank/DDBJ whole genome shotgun (WGS) entry which is preliminary data.</text>
</comment>
<gene>
    <name evidence="3" type="ORF">HW932_11795</name>
</gene>
<dbReference type="SMART" id="SM00014">
    <property type="entry name" value="acidPPc"/>
    <property type="match status" value="1"/>
</dbReference>
<feature type="transmembrane region" description="Helical" evidence="1">
    <location>
        <begin position="20"/>
        <end position="46"/>
    </location>
</feature>
<dbReference type="AlphaFoldDB" id="A0A850RB18"/>
<dbReference type="Pfam" id="PF01569">
    <property type="entry name" value="PAP2"/>
    <property type="match status" value="1"/>
</dbReference>
<keyword evidence="1" id="KW-1133">Transmembrane helix</keyword>
<reference evidence="3 4" key="1">
    <citation type="submission" date="2020-06" db="EMBL/GenBank/DDBJ databases">
        <title>Whole-genome sequence of Allochromatium humboldtianum DSM 21881, type strain.</title>
        <authorList>
            <person name="Kyndt J.A."/>
            <person name="Meyer T.E."/>
        </authorList>
    </citation>
    <scope>NUCLEOTIDE SEQUENCE [LARGE SCALE GENOMIC DNA]</scope>
    <source>
        <strain evidence="3 4">DSM 21881</strain>
    </source>
</reference>
<dbReference type="RefSeq" id="WP_176976691.1">
    <property type="nucleotide sequence ID" value="NZ_JABZEO010000007.1"/>
</dbReference>
<keyword evidence="4" id="KW-1185">Reference proteome</keyword>
<dbReference type="EMBL" id="JABZEO010000007">
    <property type="protein sequence ID" value="NVZ09945.1"/>
    <property type="molecule type" value="Genomic_DNA"/>
</dbReference>
<feature type="transmembrane region" description="Helical" evidence="1">
    <location>
        <begin position="100"/>
        <end position="119"/>
    </location>
</feature>
<feature type="transmembrane region" description="Helical" evidence="1">
    <location>
        <begin position="66"/>
        <end position="84"/>
    </location>
</feature>
<proteinExistence type="predicted"/>
<evidence type="ECO:0000313" key="4">
    <source>
        <dbReference type="Proteomes" id="UP000592294"/>
    </source>
</evidence>
<evidence type="ECO:0000313" key="3">
    <source>
        <dbReference type="EMBL" id="NVZ09945.1"/>
    </source>
</evidence>
<keyword evidence="1" id="KW-0472">Membrane</keyword>
<accession>A0A850RB18</accession>
<keyword evidence="1" id="KW-0812">Transmembrane</keyword>
<feature type="domain" description="Phosphatidic acid phosphatase type 2/haloperoxidase" evidence="2">
    <location>
        <begin position="102"/>
        <end position="220"/>
    </location>
</feature>
<dbReference type="Gene3D" id="1.20.144.10">
    <property type="entry name" value="Phosphatidic acid phosphatase type 2/haloperoxidase"/>
    <property type="match status" value="1"/>
</dbReference>
<dbReference type="Proteomes" id="UP000592294">
    <property type="component" value="Unassembled WGS sequence"/>
</dbReference>
<feature type="transmembrane region" description="Helical" evidence="1">
    <location>
        <begin position="179"/>
        <end position="199"/>
    </location>
</feature>
<evidence type="ECO:0000259" key="2">
    <source>
        <dbReference type="SMART" id="SM00014"/>
    </source>
</evidence>
<feature type="transmembrane region" description="Helical" evidence="1">
    <location>
        <begin position="205"/>
        <end position="224"/>
    </location>
</feature>
<protein>
    <submittedName>
        <fullName evidence="3">Phosphatase PAP2 family protein</fullName>
    </submittedName>
</protein>
<evidence type="ECO:0000256" key="1">
    <source>
        <dbReference type="SAM" id="Phobius"/>
    </source>
</evidence>
<organism evidence="3 4">
    <name type="scientific">Allochromatium humboldtianum</name>
    <dbReference type="NCBI Taxonomy" id="504901"/>
    <lineage>
        <taxon>Bacteria</taxon>
        <taxon>Pseudomonadati</taxon>
        <taxon>Pseudomonadota</taxon>
        <taxon>Gammaproteobacteria</taxon>
        <taxon>Chromatiales</taxon>
        <taxon>Chromatiaceae</taxon>
        <taxon>Allochromatium</taxon>
    </lineage>
</organism>
<dbReference type="InterPro" id="IPR036938">
    <property type="entry name" value="PAP2/HPO_sf"/>
</dbReference>
<sequence>MSSVLSRLTRSSRLGVPLILWIGFPVFALLMVLWPGLDLAVSGLFYTPGAGFTLKGEPWERALHESVPVLMVGVNLALIALWWFNRRTGRGWFGFTGRKLAFLLCLLILVPGLIVNQGFKEHWGRARPVTVMEFGGDKTFTPAFVLSDQEGGSFSSGHAAAAAYVVAAAATLAGRGSPWMWLALVYALGVGLARLVSGGHFLSDVLTSLLLVWIGYRLLGWLFFPETQAAKAGIRVQSKTTSS</sequence>
<dbReference type="InterPro" id="IPR000326">
    <property type="entry name" value="PAP2/HPO"/>
</dbReference>
<name>A0A850RB18_9GAMM</name>
<dbReference type="SUPFAM" id="SSF48317">
    <property type="entry name" value="Acid phosphatase/Vanadium-dependent haloperoxidase"/>
    <property type="match status" value="1"/>
</dbReference>